<sequence length="75" mass="8942">CFKITFFVIYPTKQNLLISPTHPFTPLHRHLFTSPNSYQSTFLHPQKFKRKVYHSIYQMNLQTMNKILADKSLQS</sequence>
<organism evidence="1 2">
    <name type="scientific">Vigna angularis var. angularis</name>
    <dbReference type="NCBI Taxonomy" id="157739"/>
    <lineage>
        <taxon>Eukaryota</taxon>
        <taxon>Viridiplantae</taxon>
        <taxon>Streptophyta</taxon>
        <taxon>Embryophyta</taxon>
        <taxon>Tracheophyta</taxon>
        <taxon>Spermatophyta</taxon>
        <taxon>Magnoliopsida</taxon>
        <taxon>eudicotyledons</taxon>
        <taxon>Gunneridae</taxon>
        <taxon>Pentapetalae</taxon>
        <taxon>rosids</taxon>
        <taxon>fabids</taxon>
        <taxon>Fabales</taxon>
        <taxon>Fabaceae</taxon>
        <taxon>Papilionoideae</taxon>
        <taxon>50 kb inversion clade</taxon>
        <taxon>NPAAA clade</taxon>
        <taxon>indigoferoid/millettioid clade</taxon>
        <taxon>Phaseoleae</taxon>
        <taxon>Vigna</taxon>
    </lineage>
</organism>
<dbReference type="EMBL" id="AP015044">
    <property type="protein sequence ID" value="BAU02791.1"/>
    <property type="molecule type" value="Genomic_DNA"/>
</dbReference>
<protein>
    <submittedName>
        <fullName evidence="1">Uncharacterized protein</fullName>
    </submittedName>
</protein>
<dbReference type="Proteomes" id="UP000291084">
    <property type="component" value="Chromosome 11"/>
</dbReference>
<evidence type="ECO:0000313" key="1">
    <source>
        <dbReference type="EMBL" id="BAU02791.1"/>
    </source>
</evidence>
<dbReference type="AlphaFoldDB" id="A0A0S3TCB6"/>
<name>A0A0S3TCB6_PHAAN</name>
<gene>
    <name evidence="1" type="primary">Vigan.11G237300</name>
    <name evidence="1" type="ORF">VIGAN_11237300</name>
</gene>
<reference evidence="1 2" key="1">
    <citation type="journal article" date="2015" name="Sci. Rep.">
        <title>The power of single molecule real-time sequencing technology in the de novo assembly of a eukaryotic genome.</title>
        <authorList>
            <person name="Sakai H."/>
            <person name="Naito K."/>
            <person name="Ogiso-Tanaka E."/>
            <person name="Takahashi Y."/>
            <person name="Iseki K."/>
            <person name="Muto C."/>
            <person name="Satou K."/>
            <person name="Teruya K."/>
            <person name="Shiroma A."/>
            <person name="Shimoji M."/>
            <person name="Hirano T."/>
            <person name="Itoh T."/>
            <person name="Kaga A."/>
            <person name="Tomooka N."/>
        </authorList>
    </citation>
    <scope>NUCLEOTIDE SEQUENCE [LARGE SCALE GENOMIC DNA]</scope>
    <source>
        <strain evidence="2">cv. Shumari</strain>
    </source>
</reference>
<accession>A0A0S3TCB6</accession>
<keyword evidence="2" id="KW-1185">Reference proteome</keyword>
<evidence type="ECO:0000313" key="2">
    <source>
        <dbReference type="Proteomes" id="UP000291084"/>
    </source>
</evidence>
<feature type="non-terminal residue" evidence="1">
    <location>
        <position position="1"/>
    </location>
</feature>
<proteinExistence type="predicted"/>